<keyword evidence="8" id="KW-0966">Cell projection</keyword>
<evidence type="ECO:0000256" key="7">
    <source>
        <dbReference type="ARBA" id="ARBA00023212"/>
    </source>
</evidence>
<dbReference type="GO" id="GO:0003356">
    <property type="term" value="P:regulation of cilium beat frequency"/>
    <property type="evidence" value="ECO:0007669"/>
    <property type="project" value="TreeGrafter"/>
</dbReference>
<evidence type="ECO:0000313" key="10">
    <source>
        <dbReference type="Proteomes" id="UP000053237"/>
    </source>
</evidence>
<evidence type="ECO:0000313" key="9">
    <source>
        <dbReference type="EMBL" id="CCI46440.1"/>
    </source>
</evidence>
<comment type="caution">
    <text evidence="9">The sequence shown here is derived from an EMBL/GenBank/DDBJ whole genome shotgun (WGS) entry which is preliminary data.</text>
</comment>
<keyword evidence="6" id="KW-0969">Cilium</keyword>
<evidence type="ECO:0000256" key="8">
    <source>
        <dbReference type="ARBA" id="ARBA00023273"/>
    </source>
</evidence>
<name>A0A024GI66_9STRA</name>
<dbReference type="PANTHER" id="PTHR21442">
    <property type="entry name" value="CILIA- AND FLAGELLA-ASSOCIATED PROTEIN 206"/>
    <property type="match status" value="1"/>
</dbReference>
<comment type="similarity">
    <text evidence="2">Belongs to the CFAP206 family.</text>
</comment>
<organism evidence="9 10">
    <name type="scientific">Albugo candida</name>
    <dbReference type="NCBI Taxonomy" id="65357"/>
    <lineage>
        <taxon>Eukaryota</taxon>
        <taxon>Sar</taxon>
        <taxon>Stramenopiles</taxon>
        <taxon>Oomycota</taxon>
        <taxon>Peronosporomycetes</taxon>
        <taxon>Albuginales</taxon>
        <taxon>Albuginaceae</taxon>
        <taxon>Albugo</taxon>
    </lineage>
</organism>
<keyword evidence="10" id="KW-1185">Reference proteome</keyword>
<dbReference type="AlphaFoldDB" id="A0A024GI66"/>
<evidence type="ECO:0000256" key="2">
    <source>
        <dbReference type="ARBA" id="ARBA00010500"/>
    </source>
</evidence>
<dbReference type="STRING" id="65357.A0A024GI66"/>
<keyword evidence="7" id="KW-0206">Cytoskeleton</keyword>
<dbReference type="PANTHER" id="PTHR21442:SF0">
    <property type="entry name" value="CILIA- AND FLAGELLA-ASSOCIATED PROTEIN 206"/>
    <property type="match status" value="1"/>
</dbReference>
<evidence type="ECO:0000256" key="1">
    <source>
        <dbReference type="ARBA" id="ARBA00004430"/>
    </source>
</evidence>
<dbReference type="Proteomes" id="UP000053237">
    <property type="component" value="Unassembled WGS sequence"/>
</dbReference>
<sequence length="675" mass="77687">MEVAKKLVQNVITRCKHRHMQVPETLAAFIVQMLLHQESNGAVQTSMSLEVQSDILERCMRLLVDQKRHPGIETIKMQLEFDLKYATLKEELQARSEAKRRKIEALQSTIVTLIPTKLNEFEVMTTLYRTIFSMLMVDASLEDDAVHSDTIQMREIEKEVVAAMESVFPRVALKSFVDLSVEEKQTQLANLLEIVSGIRLYNRKIGKGGAGIDLNVIQVEQNGKMLHSQLCEETQEMTRLCCEYTEILQDFHHDFANSVEVLPESGRIQCWQEELSNRRQLLSYLQTLEEDVSYSISKLNEIIERYEWNLQTLEADVGSRTSIPKTQIYPLFENVSRAWRELVLEHREIQIKSRCFKTLLVCKDAIDLSLNESSKYVQMYRKKATQNPTTEVDEQVKRISVEMEPQNDPSVEEATNTDSQEINKVDQNSVPIRIPADTSPEFLQLPLEYQGFCPWTIVEREGLLLPGDPSLGVIQYQNAYHVFVNEKAVKEFLADPNRYIRGILDLAVKQPALIYLLRIHDAFPNISLSSLLQLCSIATAENGRKLERSSPSFVDSIPRLKVDASTGTPVHFIEKHWDSQYEWNEWNLRRRALQIANLRKCKTVSSQTRLSQFRREVSTQVYLPKVTGTQTRRNKGTNPPRVVSFFSGSHSEAICMRGKQMKEIHPTIISYTFEI</sequence>
<gene>
    <name evidence="9" type="ORF">BN9_073690</name>
</gene>
<evidence type="ECO:0000256" key="4">
    <source>
        <dbReference type="ARBA" id="ARBA00022490"/>
    </source>
</evidence>
<dbReference type="Pfam" id="PF12018">
    <property type="entry name" value="FAP206"/>
    <property type="match status" value="1"/>
</dbReference>
<dbReference type="GO" id="GO:0005930">
    <property type="term" value="C:axoneme"/>
    <property type="evidence" value="ECO:0007669"/>
    <property type="project" value="UniProtKB-SubCell"/>
</dbReference>
<dbReference type="InterPro" id="IPR021897">
    <property type="entry name" value="FAP206"/>
</dbReference>
<comment type="subcellular location">
    <subcellularLocation>
        <location evidence="1">Cytoplasm</location>
        <location evidence="1">Cytoskeleton</location>
        <location evidence="1">Cilium axoneme</location>
    </subcellularLocation>
</comment>
<keyword evidence="4" id="KW-0963">Cytoplasm</keyword>
<dbReference type="GO" id="GO:0036064">
    <property type="term" value="C:ciliary basal body"/>
    <property type="evidence" value="ECO:0007669"/>
    <property type="project" value="TreeGrafter"/>
</dbReference>
<accession>A0A024GI66</accession>
<dbReference type="InParanoid" id="A0A024GI66"/>
<reference evidence="9 10" key="1">
    <citation type="submission" date="2012-05" db="EMBL/GenBank/DDBJ databases">
        <title>Recombination and specialization in a pathogen metapopulation.</title>
        <authorList>
            <person name="Gardiner A."/>
            <person name="Kemen E."/>
            <person name="Schultz-Larsen T."/>
            <person name="MacLean D."/>
            <person name="Van Oosterhout C."/>
            <person name="Jones J.D.G."/>
        </authorList>
    </citation>
    <scope>NUCLEOTIDE SEQUENCE [LARGE SCALE GENOMIC DNA]</scope>
    <source>
        <strain evidence="9 10">Ac Nc2</strain>
    </source>
</reference>
<evidence type="ECO:0000256" key="3">
    <source>
        <dbReference type="ARBA" id="ARBA00021602"/>
    </source>
</evidence>
<dbReference type="OrthoDB" id="10251073at2759"/>
<evidence type="ECO:0000256" key="5">
    <source>
        <dbReference type="ARBA" id="ARBA00022794"/>
    </source>
</evidence>
<proteinExistence type="inferred from homology"/>
<protein>
    <recommendedName>
        <fullName evidence="3">Cilia- and flagella-associated protein 206</fullName>
    </recommendedName>
</protein>
<dbReference type="GO" id="GO:0030030">
    <property type="term" value="P:cell projection organization"/>
    <property type="evidence" value="ECO:0007669"/>
    <property type="project" value="UniProtKB-KW"/>
</dbReference>
<dbReference type="EMBL" id="CAIX01000127">
    <property type="protein sequence ID" value="CCI46440.1"/>
    <property type="molecule type" value="Genomic_DNA"/>
</dbReference>
<evidence type="ECO:0000256" key="6">
    <source>
        <dbReference type="ARBA" id="ARBA00023069"/>
    </source>
</evidence>
<keyword evidence="5" id="KW-0970">Cilium biogenesis/degradation</keyword>